<dbReference type="Proteomes" id="UP001642405">
    <property type="component" value="Unassembled WGS sequence"/>
</dbReference>
<dbReference type="PANTHER" id="PTHR21310">
    <property type="entry name" value="AMINOGLYCOSIDE PHOSPHOTRANSFERASE-RELATED-RELATED"/>
    <property type="match status" value="1"/>
</dbReference>
<dbReference type="InterPro" id="IPR011009">
    <property type="entry name" value="Kinase-like_dom_sf"/>
</dbReference>
<evidence type="ECO:0000313" key="2">
    <source>
        <dbReference type="EMBL" id="CAK7229827.1"/>
    </source>
</evidence>
<evidence type="ECO:0000313" key="3">
    <source>
        <dbReference type="Proteomes" id="UP001642405"/>
    </source>
</evidence>
<keyword evidence="3" id="KW-1185">Reference proteome</keyword>
<dbReference type="PANTHER" id="PTHR21310:SF15">
    <property type="entry name" value="AMINOGLYCOSIDE PHOSPHOTRANSFERASE DOMAIN-CONTAINING PROTEIN"/>
    <property type="match status" value="1"/>
</dbReference>
<dbReference type="InterPro" id="IPR051678">
    <property type="entry name" value="AGP_Transferase"/>
</dbReference>
<dbReference type="SUPFAM" id="SSF56112">
    <property type="entry name" value="Protein kinase-like (PK-like)"/>
    <property type="match status" value="1"/>
</dbReference>
<protein>
    <recommendedName>
        <fullName evidence="1">Aminoglycoside phosphotransferase domain-containing protein</fullName>
    </recommendedName>
</protein>
<feature type="domain" description="Aminoglycoside phosphotransferase" evidence="1">
    <location>
        <begin position="61"/>
        <end position="214"/>
    </location>
</feature>
<accession>A0ABP0CCR1</accession>
<dbReference type="Pfam" id="PF01636">
    <property type="entry name" value="APH"/>
    <property type="match status" value="1"/>
</dbReference>
<gene>
    <name evidence="2" type="ORF">SCUCBS95973_007361</name>
</gene>
<name>A0ABP0CCR1_9PEZI</name>
<dbReference type="InterPro" id="IPR002575">
    <property type="entry name" value="Aminoglycoside_PTrfase"/>
</dbReference>
<dbReference type="Gene3D" id="3.90.1200.10">
    <property type="match status" value="1"/>
</dbReference>
<dbReference type="EMBL" id="CAWUHB010000050">
    <property type="protein sequence ID" value="CAK7229827.1"/>
    <property type="molecule type" value="Genomic_DNA"/>
</dbReference>
<comment type="caution">
    <text evidence="2">The sequence shown here is derived from an EMBL/GenBank/DDBJ whole genome shotgun (WGS) entry which is preliminary data.</text>
</comment>
<dbReference type="CDD" id="cd05120">
    <property type="entry name" value="APH_ChoK_like"/>
    <property type="match status" value="1"/>
</dbReference>
<sequence length="251" mass="28700">MEDKFPPSFTPSDGDIVATRITQEISYYFTTNVFIKRQPHADELGLDIYGNPVVNPYIDSRLRNEAAALQFISKHTSIPVPAFLGLWEENGLVCLKTSLVQDGIELRKVDQSLLPTALEKVTAQLELEIIPQLQQLRRSFIGSADPALPVVVPHALWAWKDTRAWPQVTAETDEFVFVHTDLDRQNILVDPRTFRIVSIVDWETAGFFPPEWELPKWKIEDRSEKHKMQMEAKKRQLALFGAGFVDEDNKV</sequence>
<organism evidence="2 3">
    <name type="scientific">Sporothrix curviconia</name>
    <dbReference type="NCBI Taxonomy" id="1260050"/>
    <lineage>
        <taxon>Eukaryota</taxon>
        <taxon>Fungi</taxon>
        <taxon>Dikarya</taxon>
        <taxon>Ascomycota</taxon>
        <taxon>Pezizomycotina</taxon>
        <taxon>Sordariomycetes</taxon>
        <taxon>Sordariomycetidae</taxon>
        <taxon>Ophiostomatales</taxon>
        <taxon>Ophiostomataceae</taxon>
        <taxon>Sporothrix</taxon>
    </lineage>
</organism>
<reference evidence="2 3" key="1">
    <citation type="submission" date="2024-01" db="EMBL/GenBank/DDBJ databases">
        <authorList>
            <person name="Allen C."/>
            <person name="Tagirdzhanova G."/>
        </authorList>
    </citation>
    <scope>NUCLEOTIDE SEQUENCE [LARGE SCALE GENOMIC DNA]</scope>
</reference>
<proteinExistence type="predicted"/>
<evidence type="ECO:0000259" key="1">
    <source>
        <dbReference type="Pfam" id="PF01636"/>
    </source>
</evidence>